<dbReference type="EMBL" id="JACVVK020000001">
    <property type="protein sequence ID" value="KAK7508682.1"/>
    <property type="molecule type" value="Genomic_DNA"/>
</dbReference>
<evidence type="ECO:0000313" key="2">
    <source>
        <dbReference type="Proteomes" id="UP001519460"/>
    </source>
</evidence>
<gene>
    <name evidence="1" type="ORF">BaRGS_00000248</name>
</gene>
<evidence type="ECO:0000313" key="1">
    <source>
        <dbReference type="EMBL" id="KAK7508682.1"/>
    </source>
</evidence>
<evidence type="ECO:0008006" key="3">
    <source>
        <dbReference type="Google" id="ProtNLM"/>
    </source>
</evidence>
<reference evidence="1 2" key="1">
    <citation type="journal article" date="2023" name="Sci. Data">
        <title>Genome assembly of the Korean intertidal mud-creeper Batillaria attramentaria.</title>
        <authorList>
            <person name="Patra A.K."/>
            <person name="Ho P.T."/>
            <person name="Jun S."/>
            <person name="Lee S.J."/>
            <person name="Kim Y."/>
            <person name="Won Y.J."/>
        </authorList>
    </citation>
    <scope>NUCLEOTIDE SEQUENCE [LARGE SCALE GENOMIC DNA]</scope>
    <source>
        <strain evidence="1">Wonlab-2016</strain>
    </source>
</reference>
<dbReference type="AlphaFoldDB" id="A0ABD0MA95"/>
<dbReference type="InterPro" id="IPR043151">
    <property type="entry name" value="BAH_sf"/>
</dbReference>
<dbReference type="Proteomes" id="UP001519460">
    <property type="component" value="Unassembled WGS sequence"/>
</dbReference>
<keyword evidence="2" id="KW-1185">Reference proteome</keyword>
<dbReference type="Gene3D" id="2.30.30.490">
    <property type="match status" value="1"/>
</dbReference>
<comment type="caution">
    <text evidence="1">The sequence shown here is derived from an EMBL/GenBank/DDBJ whole genome shotgun (WGS) entry which is preliminary data.</text>
</comment>
<sequence>MDSVDVQFVGAPCGHHGPYTFYKAFKYMDSGKMKILSLGDFFFLKILDDLPVCIGEIQLLWEEKGTNQLLASVRMYFQPQDTPDKDEDCYGEV</sequence>
<organism evidence="1 2">
    <name type="scientific">Batillaria attramentaria</name>
    <dbReference type="NCBI Taxonomy" id="370345"/>
    <lineage>
        <taxon>Eukaryota</taxon>
        <taxon>Metazoa</taxon>
        <taxon>Spiralia</taxon>
        <taxon>Lophotrochozoa</taxon>
        <taxon>Mollusca</taxon>
        <taxon>Gastropoda</taxon>
        <taxon>Caenogastropoda</taxon>
        <taxon>Sorbeoconcha</taxon>
        <taxon>Cerithioidea</taxon>
        <taxon>Batillariidae</taxon>
        <taxon>Batillaria</taxon>
    </lineage>
</organism>
<proteinExistence type="predicted"/>
<accession>A0ABD0MA95</accession>
<name>A0ABD0MA95_9CAEN</name>
<protein>
    <recommendedName>
        <fullName evidence="3">AT-rich interactive domain-containing protein 5B</fullName>
    </recommendedName>
</protein>